<evidence type="ECO:0000259" key="1">
    <source>
        <dbReference type="Pfam" id="PF23362"/>
    </source>
</evidence>
<gene>
    <name evidence="2" type="ORF">SVUK_LOCUS13421</name>
</gene>
<dbReference type="OrthoDB" id="5862716at2759"/>
<evidence type="ECO:0000313" key="2">
    <source>
        <dbReference type="EMBL" id="VDM78423.1"/>
    </source>
</evidence>
<name>A0A3P7JCH9_STRVU</name>
<protein>
    <recommendedName>
        <fullName evidence="1">ATP-dependent RNA helicase DHX37-like C-terminal domain-containing protein</fullName>
    </recommendedName>
</protein>
<dbReference type="Pfam" id="PF23362">
    <property type="entry name" value="DHX37_C"/>
    <property type="match status" value="1"/>
</dbReference>
<reference evidence="2 3" key="1">
    <citation type="submission" date="2018-11" db="EMBL/GenBank/DDBJ databases">
        <authorList>
            <consortium name="Pathogen Informatics"/>
        </authorList>
    </citation>
    <scope>NUCLEOTIDE SEQUENCE [LARGE SCALE GENOMIC DNA]</scope>
</reference>
<proteinExistence type="predicted"/>
<keyword evidence="3" id="KW-1185">Reference proteome</keyword>
<dbReference type="AlphaFoldDB" id="A0A3P7JCH9"/>
<accession>A0A3P7JCH9</accession>
<organism evidence="2 3">
    <name type="scientific">Strongylus vulgaris</name>
    <name type="common">Blood worm</name>
    <dbReference type="NCBI Taxonomy" id="40348"/>
    <lineage>
        <taxon>Eukaryota</taxon>
        <taxon>Metazoa</taxon>
        <taxon>Ecdysozoa</taxon>
        <taxon>Nematoda</taxon>
        <taxon>Chromadorea</taxon>
        <taxon>Rhabditida</taxon>
        <taxon>Rhabditina</taxon>
        <taxon>Rhabditomorpha</taxon>
        <taxon>Strongyloidea</taxon>
        <taxon>Strongylidae</taxon>
        <taxon>Strongylus</taxon>
    </lineage>
</organism>
<dbReference type="InterPro" id="IPR056371">
    <property type="entry name" value="DHX37-like_C"/>
</dbReference>
<feature type="domain" description="ATP-dependent RNA helicase DHX37-like C-terminal" evidence="1">
    <location>
        <begin position="49"/>
        <end position="89"/>
    </location>
</feature>
<sequence length="103" mass="12246">EWLTRLAEPYCNFAPLDKEQQPRYDAGKDLIVKSVEVTFGPLEWRLDPVHTKADLVEQWQQDENYLLEEYLEWLPESLHGAVTVMWPPLERKTTKMGRNKIYI</sequence>
<dbReference type="Proteomes" id="UP000270094">
    <property type="component" value="Unassembled WGS sequence"/>
</dbReference>
<feature type="non-terminal residue" evidence="2">
    <location>
        <position position="1"/>
    </location>
</feature>
<evidence type="ECO:0000313" key="3">
    <source>
        <dbReference type="Proteomes" id="UP000270094"/>
    </source>
</evidence>
<dbReference type="EMBL" id="UYYB01101910">
    <property type="protein sequence ID" value="VDM78423.1"/>
    <property type="molecule type" value="Genomic_DNA"/>
</dbReference>